<comment type="caution">
    <text evidence="2">The sequence shown here is derived from an EMBL/GenBank/DDBJ whole genome shotgun (WGS) entry which is preliminary data.</text>
</comment>
<feature type="region of interest" description="Disordered" evidence="1">
    <location>
        <begin position="116"/>
        <end position="135"/>
    </location>
</feature>
<keyword evidence="3" id="KW-1185">Reference proteome</keyword>
<organism evidence="2 3">
    <name type="scientific">Rubrivivax gelatinosus</name>
    <name type="common">Rhodocyclus gelatinosus</name>
    <name type="synonym">Rhodopseudomonas gelatinosa</name>
    <dbReference type="NCBI Taxonomy" id="28068"/>
    <lineage>
        <taxon>Bacteria</taxon>
        <taxon>Pseudomonadati</taxon>
        <taxon>Pseudomonadota</taxon>
        <taxon>Betaproteobacteria</taxon>
        <taxon>Burkholderiales</taxon>
        <taxon>Sphaerotilaceae</taxon>
        <taxon>Rubrivivax</taxon>
    </lineage>
</organism>
<sequence>MPEDPAEWPSWWHLGTRVNEKRDGAGRWSGDTVWAATLEGVEVAASWGWTELRPGVVVLSDPNAIASNLRCLVPTPASDERLSAIVALNRLTHELPWRDTVCTILRVLRRHGRTAAAARDVKRQPQRSKPPSVSC</sequence>
<reference evidence="2" key="2">
    <citation type="journal article" date="2020" name="Microorganisms">
        <title>Osmotic Adaptation and Compatible Solute Biosynthesis of Phototrophic Bacteria as Revealed from Genome Analyses.</title>
        <authorList>
            <person name="Imhoff J.F."/>
            <person name="Rahn T."/>
            <person name="Kunzel S."/>
            <person name="Keller A."/>
            <person name="Neulinger S.C."/>
        </authorList>
    </citation>
    <scope>NUCLEOTIDE SEQUENCE</scope>
    <source>
        <strain evidence="2">IM 151</strain>
    </source>
</reference>
<reference evidence="2" key="1">
    <citation type="submission" date="2017-08" db="EMBL/GenBank/DDBJ databases">
        <authorList>
            <person name="Imhoff J.F."/>
            <person name="Rahn T."/>
            <person name="Kuenzel S."/>
            <person name="Neulinger S.C."/>
        </authorList>
    </citation>
    <scope>NUCLEOTIDE SEQUENCE</scope>
    <source>
        <strain evidence="2">IM 151</strain>
    </source>
</reference>
<evidence type="ECO:0000256" key="1">
    <source>
        <dbReference type="SAM" id="MobiDB-lite"/>
    </source>
</evidence>
<proteinExistence type="predicted"/>
<dbReference type="Gene3D" id="3.10.450.610">
    <property type="match status" value="1"/>
</dbReference>
<accession>A0ABS1DPQ6</accession>
<evidence type="ECO:0000313" key="2">
    <source>
        <dbReference type="EMBL" id="MBK1711379.1"/>
    </source>
</evidence>
<dbReference type="Proteomes" id="UP001041814">
    <property type="component" value="Unassembled WGS sequence"/>
</dbReference>
<protein>
    <submittedName>
        <fullName evidence="2">Uncharacterized protein</fullName>
    </submittedName>
</protein>
<dbReference type="EMBL" id="NRRU01000002">
    <property type="protein sequence ID" value="MBK1711379.1"/>
    <property type="molecule type" value="Genomic_DNA"/>
</dbReference>
<evidence type="ECO:0000313" key="3">
    <source>
        <dbReference type="Proteomes" id="UP001041814"/>
    </source>
</evidence>
<gene>
    <name evidence="2" type="ORF">CKO43_01125</name>
</gene>
<name>A0ABS1DPQ6_RUBGE</name>